<dbReference type="EMBL" id="JBHULY010000005">
    <property type="protein sequence ID" value="MFD2725291.1"/>
    <property type="molecule type" value="Genomic_DNA"/>
</dbReference>
<proteinExistence type="predicted"/>
<evidence type="ECO:0000256" key="1">
    <source>
        <dbReference type="ARBA" id="ARBA00022729"/>
    </source>
</evidence>
<dbReference type="Pfam" id="PF13715">
    <property type="entry name" value="CarbopepD_reg_2"/>
    <property type="match status" value="1"/>
</dbReference>
<dbReference type="RefSeq" id="WP_380289110.1">
    <property type="nucleotide sequence ID" value="NZ_JBHULY010000005.1"/>
</dbReference>
<evidence type="ECO:0000313" key="4">
    <source>
        <dbReference type="Proteomes" id="UP001597476"/>
    </source>
</evidence>
<protein>
    <submittedName>
        <fullName evidence="3">Carboxypeptidase-like regulatory domain-containing protein</fullName>
    </submittedName>
</protein>
<dbReference type="InterPro" id="IPR026444">
    <property type="entry name" value="Secre_tail"/>
</dbReference>
<dbReference type="SUPFAM" id="SSF49464">
    <property type="entry name" value="Carboxypeptidase regulatory domain-like"/>
    <property type="match status" value="1"/>
</dbReference>
<feature type="domain" description="Secretion system C-terminal sorting" evidence="2">
    <location>
        <begin position="135"/>
        <end position="210"/>
    </location>
</feature>
<organism evidence="3 4">
    <name type="scientific">Hyunsoonleella rubra</name>
    <dbReference type="NCBI Taxonomy" id="1737062"/>
    <lineage>
        <taxon>Bacteria</taxon>
        <taxon>Pseudomonadati</taxon>
        <taxon>Bacteroidota</taxon>
        <taxon>Flavobacteriia</taxon>
        <taxon>Flavobacteriales</taxon>
        <taxon>Flavobacteriaceae</taxon>
    </lineage>
</organism>
<accession>A0ABW5T7L3</accession>
<comment type="caution">
    <text evidence="3">The sequence shown here is derived from an EMBL/GenBank/DDBJ whole genome shotgun (WGS) entry which is preliminary data.</text>
</comment>
<name>A0ABW5T7L3_9FLAO</name>
<sequence length="211" mass="23242">MKPIITLSFLLVVNVLFSQTKISGNVSDNDGPLAGANIIIKDSQKGATSDLEGNFQIVVKPRDTLVVSYLGYDSKEIKVGKQEDLEVKLDGNIALNEVRITAYGSHMCRTVCCCIGEIKSEYMMGFKSDVITEKLYPNPSTTGRFQLKLLKDFKQVDIQIYTIAGQFVKGMLNKPSDKTMSLDLSEFSSGIYIINLNADGKQIASKKAIIQ</sequence>
<evidence type="ECO:0000313" key="3">
    <source>
        <dbReference type="EMBL" id="MFD2725291.1"/>
    </source>
</evidence>
<dbReference type="Pfam" id="PF18962">
    <property type="entry name" value="Por_Secre_tail"/>
    <property type="match status" value="1"/>
</dbReference>
<dbReference type="Gene3D" id="2.60.40.1120">
    <property type="entry name" value="Carboxypeptidase-like, regulatory domain"/>
    <property type="match status" value="1"/>
</dbReference>
<gene>
    <name evidence="3" type="ORF">ACFSR8_03630</name>
</gene>
<dbReference type="InterPro" id="IPR008969">
    <property type="entry name" value="CarboxyPept-like_regulatory"/>
</dbReference>
<dbReference type="NCBIfam" id="TIGR04183">
    <property type="entry name" value="Por_Secre_tail"/>
    <property type="match status" value="1"/>
</dbReference>
<keyword evidence="4" id="KW-1185">Reference proteome</keyword>
<reference evidence="4" key="1">
    <citation type="journal article" date="2019" name="Int. J. Syst. Evol. Microbiol.">
        <title>The Global Catalogue of Microorganisms (GCM) 10K type strain sequencing project: providing services to taxonomists for standard genome sequencing and annotation.</title>
        <authorList>
            <consortium name="The Broad Institute Genomics Platform"/>
            <consortium name="The Broad Institute Genome Sequencing Center for Infectious Disease"/>
            <person name="Wu L."/>
            <person name="Ma J."/>
        </authorList>
    </citation>
    <scope>NUCLEOTIDE SEQUENCE [LARGE SCALE GENOMIC DNA]</scope>
    <source>
        <strain evidence="4">KCTC 42398</strain>
    </source>
</reference>
<keyword evidence="1" id="KW-0732">Signal</keyword>
<dbReference type="Proteomes" id="UP001597476">
    <property type="component" value="Unassembled WGS sequence"/>
</dbReference>
<evidence type="ECO:0000259" key="2">
    <source>
        <dbReference type="Pfam" id="PF18962"/>
    </source>
</evidence>